<dbReference type="Proteomes" id="UP000800035">
    <property type="component" value="Unassembled WGS sequence"/>
</dbReference>
<feature type="domain" description="HNH nuclease" evidence="2">
    <location>
        <begin position="166"/>
        <end position="233"/>
    </location>
</feature>
<evidence type="ECO:0000313" key="3">
    <source>
        <dbReference type="EMBL" id="KAF1958577.1"/>
    </source>
</evidence>
<keyword evidence="4" id="KW-1185">Reference proteome</keyword>
<feature type="region of interest" description="Disordered" evidence="1">
    <location>
        <begin position="376"/>
        <end position="408"/>
    </location>
</feature>
<dbReference type="AlphaFoldDB" id="A0A6A5UBW5"/>
<dbReference type="OrthoDB" id="2142759at2759"/>
<evidence type="ECO:0000313" key="4">
    <source>
        <dbReference type="Proteomes" id="UP000800035"/>
    </source>
</evidence>
<gene>
    <name evidence="3" type="ORF">CC80DRAFT_441077</name>
</gene>
<evidence type="ECO:0000256" key="1">
    <source>
        <dbReference type="SAM" id="MobiDB-lite"/>
    </source>
</evidence>
<dbReference type="Pfam" id="PF13391">
    <property type="entry name" value="HNH_2"/>
    <property type="match status" value="1"/>
</dbReference>
<feature type="compositionally biased region" description="Basic and acidic residues" evidence="1">
    <location>
        <begin position="1"/>
        <end position="21"/>
    </location>
</feature>
<feature type="region of interest" description="Disordered" evidence="1">
    <location>
        <begin position="318"/>
        <end position="338"/>
    </location>
</feature>
<organism evidence="3 4">
    <name type="scientific">Byssothecium circinans</name>
    <dbReference type="NCBI Taxonomy" id="147558"/>
    <lineage>
        <taxon>Eukaryota</taxon>
        <taxon>Fungi</taxon>
        <taxon>Dikarya</taxon>
        <taxon>Ascomycota</taxon>
        <taxon>Pezizomycotina</taxon>
        <taxon>Dothideomycetes</taxon>
        <taxon>Pleosporomycetidae</taxon>
        <taxon>Pleosporales</taxon>
        <taxon>Massarineae</taxon>
        <taxon>Massarinaceae</taxon>
        <taxon>Byssothecium</taxon>
    </lineage>
</organism>
<name>A0A6A5UBW5_9PLEO</name>
<sequence>MHCEPLRPRLKYDTPSHKDGGQDLPADLNYKVYLRHPGYSDTGNILLALPALDHPQGGIHHETARIACAILANNRWEGFLTETRAGQPAQVGPDGILQGKNYYFLVSQEAPDDKYAVVPSFGHWRFPHDNLPQFWASCEPPKLPHDRPLPRQSSLGEATLARDISCRITNHIEGTEHAHLVPRSEERWFSENGMFRYTNQQCPGSEPVDDAQNAMLLRSDVHTIFDQKRFAVVPKSSVLLVHITAPGSSLELTKLYHNVSLQPLVGVAIQYLLARFAWTIFAQSINFIQQGLKRSLCIHVGDGETSIRDFSGEQCRQLFSSGPKSRSQSPRKRQRDAFVAPLEEEEDNEEHFRGRRRRRSFYSSWQDSSFDEKLWTTSQDTLPDTDTENEDEALNIRAGGGRQSKRQCLVRPCGETDINSKSIVSS</sequence>
<evidence type="ECO:0000259" key="2">
    <source>
        <dbReference type="Pfam" id="PF13391"/>
    </source>
</evidence>
<protein>
    <recommendedName>
        <fullName evidence="2">HNH nuclease domain-containing protein</fullName>
    </recommendedName>
</protein>
<reference evidence="3" key="1">
    <citation type="journal article" date="2020" name="Stud. Mycol.">
        <title>101 Dothideomycetes genomes: a test case for predicting lifestyles and emergence of pathogens.</title>
        <authorList>
            <person name="Haridas S."/>
            <person name="Albert R."/>
            <person name="Binder M."/>
            <person name="Bloem J."/>
            <person name="Labutti K."/>
            <person name="Salamov A."/>
            <person name="Andreopoulos B."/>
            <person name="Baker S."/>
            <person name="Barry K."/>
            <person name="Bills G."/>
            <person name="Bluhm B."/>
            <person name="Cannon C."/>
            <person name="Castanera R."/>
            <person name="Culley D."/>
            <person name="Daum C."/>
            <person name="Ezra D."/>
            <person name="Gonzalez J."/>
            <person name="Henrissat B."/>
            <person name="Kuo A."/>
            <person name="Liang C."/>
            <person name="Lipzen A."/>
            <person name="Lutzoni F."/>
            <person name="Magnuson J."/>
            <person name="Mondo S."/>
            <person name="Nolan M."/>
            <person name="Ohm R."/>
            <person name="Pangilinan J."/>
            <person name="Park H.-J."/>
            <person name="Ramirez L."/>
            <person name="Alfaro M."/>
            <person name="Sun H."/>
            <person name="Tritt A."/>
            <person name="Yoshinaga Y."/>
            <person name="Zwiers L.-H."/>
            <person name="Turgeon B."/>
            <person name="Goodwin S."/>
            <person name="Spatafora J."/>
            <person name="Crous P."/>
            <person name="Grigoriev I."/>
        </authorList>
    </citation>
    <scope>NUCLEOTIDE SEQUENCE</scope>
    <source>
        <strain evidence="3">CBS 675.92</strain>
    </source>
</reference>
<dbReference type="InterPro" id="IPR003615">
    <property type="entry name" value="HNH_nuc"/>
</dbReference>
<proteinExistence type="predicted"/>
<dbReference type="EMBL" id="ML976986">
    <property type="protein sequence ID" value="KAF1958577.1"/>
    <property type="molecule type" value="Genomic_DNA"/>
</dbReference>
<feature type="compositionally biased region" description="Acidic residues" evidence="1">
    <location>
        <begin position="383"/>
        <end position="393"/>
    </location>
</feature>
<feature type="region of interest" description="Disordered" evidence="1">
    <location>
        <begin position="1"/>
        <end position="23"/>
    </location>
</feature>
<accession>A0A6A5UBW5</accession>